<evidence type="ECO:0008006" key="3">
    <source>
        <dbReference type="Google" id="ProtNLM"/>
    </source>
</evidence>
<organism evidence="1 2">
    <name type="scientific">Apiospora phragmitis</name>
    <dbReference type="NCBI Taxonomy" id="2905665"/>
    <lineage>
        <taxon>Eukaryota</taxon>
        <taxon>Fungi</taxon>
        <taxon>Dikarya</taxon>
        <taxon>Ascomycota</taxon>
        <taxon>Pezizomycotina</taxon>
        <taxon>Sordariomycetes</taxon>
        <taxon>Xylariomycetidae</taxon>
        <taxon>Amphisphaeriales</taxon>
        <taxon>Apiosporaceae</taxon>
        <taxon>Apiospora</taxon>
    </lineage>
</organism>
<evidence type="ECO:0000313" key="2">
    <source>
        <dbReference type="Proteomes" id="UP001480595"/>
    </source>
</evidence>
<gene>
    <name evidence="1" type="ORF">PG994_008654</name>
</gene>
<accession>A0ABR1UJF0</accession>
<comment type="caution">
    <text evidence="1">The sequence shown here is derived from an EMBL/GenBank/DDBJ whole genome shotgun (WGS) entry which is preliminary data.</text>
</comment>
<dbReference type="RefSeq" id="XP_066713652.1">
    <property type="nucleotide sequence ID" value="XM_066860063.1"/>
</dbReference>
<proteinExistence type="predicted"/>
<name>A0ABR1UJF0_9PEZI</name>
<dbReference type="Proteomes" id="UP001480595">
    <property type="component" value="Unassembled WGS sequence"/>
</dbReference>
<evidence type="ECO:0000313" key="1">
    <source>
        <dbReference type="EMBL" id="KAK8058206.1"/>
    </source>
</evidence>
<sequence length="110" mass="11834">MQSSAGYQTAWSNVKQPYTDYYRQVSCTFILVYSEMRCAAPDGSSATDPATGNLIPGAAIECMAMAGDNGRHCSGVGFGLNDQLAMVSDDFPLTSYQFRMGYDDTCNPAS</sequence>
<keyword evidence="2" id="KW-1185">Reference proteome</keyword>
<reference evidence="1 2" key="1">
    <citation type="submission" date="2023-01" db="EMBL/GenBank/DDBJ databases">
        <title>Analysis of 21 Apiospora genomes using comparative genomics revels a genus with tremendous synthesis potential of carbohydrate active enzymes and secondary metabolites.</title>
        <authorList>
            <person name="Sorensen T."/>
        </authorList>
    </citation>
    <scope>NUCLEOTIDE SEQUENCE [LARGE SCALE GENOMIC DNA]</scope>
    <source>
        <strain evidence="1 2">CBS 135458</strain>
    </source>
</reference>
<protein>
    <recommendedName>
        <fullName evidence="3">Peptidase C1A papain C-terminal domain-containing protein</fullName>
    </recommendedName>
</protein>
<dbReference type="GeneID" id="92093126"/>
<dbReference type="EMBL" id="JAQQWL010000009">
    <property type="protein sequence ID" value="KAK8058206.1"/>
    <property type="molecule type" value="Genomic_DNA"/>
</dbReference>